<dbReference type="SUPFAM" id="SSF46689">
    <property type="entry name" value="Homeodomain-like"/>
    <property type="match status" value="1"/>
</dbReference>
<feature type="region of interest" description="Disordered" evidence="8">
    <location>
        <begin position="654"/>
        <end position="675"/>
    </location>
</feature>
<proteinExistence type="inferred from homology"/>
<evidence type="ECO:0000256" key="6">
    <source>
        <dbReference type="PROSITE-ProRule" id="PRU00108"/>
    </source>
</evidence>
<evidence type="ECO:0000256" key="5">
    <source>
        <dbReference type="ARBA" id="ARBA00023242"/>
    </source>
</evidence>
<evidence type="ECO:0000256" key="8">
    <source>
        <dbReference type="SAM" id="MobiDB-lite"/>
    </source>
</evidence>
<reference evidence="10" key="1">
    <citation type="submission" date="2023-03" db="EMBL/GenBank/DDBJ databases">
        <title>Emydomyces testavorans Genome Sequence.</title>
        <authorList>
            <person name="Hoyer L."/>
        </authorList>
    </citation>
    <scope>NUCLEOTIDE SEQUENCE</scope>
    <source>
        <strain evidence="10">16-2883</strain>
    </source>
</reference>
<dbReference type="InterPro" id="IPR001356">
    <property type="entry name" value="HD"/>
</dbReference>
<name>A0AAF0DQU8_9EURO</name>
<evidence type="ECO:0000259" key="9">
    <source>
        <dbReference type="PROSITE" id="PS50071"/>
    </source>
</evidence>
<dbReference type="PROSITE" id="PS00027">
    <property type="entry name" value="HOMEOBOX_1"/>
    <property type="match status" value="1"/>
</dbReference>
<dbReference type="PANTHER" id="PTHR24341:SF6">
    <property type="entry name" value="HOMEOBOX PROTEIN INVECTED"/>
    <property type="match status" value="1"/>
</dbReference>
<dbReference type="InterPro" id="IPR017970">
    <property type="entry name" value="Homeobox_CS"/>
</dbReference>
<evidence type="ECO:0000256" key="1">
    <source>
        <dbReference type="ARBA" id="ARBA00004123"/>
    </source>
</evidence>
<feature type="DNA-binding region" description="Homeobox" evidence="6">
    <location>
        <begin position="70"/>
        <end position="129"/>
    </location>
</feature>
<accession>A0AAF0DQU8</accession>
<dbReference type="PANTHER" id="PTHR24341">
    <property type="entry name" value="HOMEOBOX PROTEIN ENGRAILED"/>
    <property type="match status" value="1"/>
</dbReference>
<dbReference type="Gene3D" id="1.10.10.60">
    <property type="entry name" value="Homeodomain-like"/>
    <property type="match status" value="1"/>
</dbReference>
<feature type="region of interest" description="Disordered" evidence="8">
    <location>
        <begin position="402"/>
        <end position="443"/>
    </location>
</feature>
<dbReference type="Pfam" id="PF00046">
    <property type="entry name" value="Homeodomain"/>
    <property type="match status" value="1"/>
</dbReference>
<dbReference type="PROSITE" id="PS50071">
    <property type="entry name" value="HOMEOBOX_2"/>
    <property type="match status" value="1"/>
</dbReference>
<feature type="region of interest" description="Disordered" evidence="8">
    <location>
        <begin position="121"/>
        <end position="180"/>
    </location>
</feature>
<dbReference type="EMBL" id="CP120631">
    <property type="protein sequence ID" value="WEW61641.1"/>
    <property type="molecule type" value="Genomic_DNA"/>
</dbReference>
<dbReference type="InterPro" id="IPR050720">
    <property type="entry name" value="Engrailed_Homeobox_TFs"/>
</dbReference>
<protein>
    <recommendedName>
        <fullName evidence="9">Homeobox domain-containing protein</fullName>
    </recommendedName>
</protein>
<feature type="compositionally biased region" description="Basic and acidic residues" evidence="8">
    <location>
        <begin position="161"/>
        <end position="173"/>
    </location>
</feature>
<keyword evidence="4 6" id="KW-0371">Homeobox</keyword>
<keyword evidence="3 6" id="KW-0238">DNA-binding</keyword>
<dbReference type="CDD" id="cd00086">
    <property type="entry name" value="homeodomain"/>
    <property type="match status" value="1"/>
</dbReference>
<dbReference type="FunFam" id="1.10.10.60:FF:000171">
    <property type="entry name" value="Homeobox transcription factor"/>
    <property type="match status" value="1"/>
</dbReference>
<evidence type="ECO:0000256" key="3">
    <source>
        <dbReference type="ARBA" id="ARBA00023125"/>
    </source>
</evidence>
<dbReference type="GO" id="GO:0000981">
    <property type="term" value="F:DNA-binding transcription factor activity, RNA polymerase II-specific"/>
    <property type="evidence" value="ECO:0007669"/>
    <property type="project" value="InterPro"/>
</dbReference>
<feature type="compositionally biased region" description="Polar residues" evidence="8">
    <location>
        <begin position="714"/>
        <end position="723"/>
    </location>
</feature>
<organism evidence="10 11">
    <name type="scientific">Emydomyces testavorans</name>
    <dbReference type="NCBI Taxonomy" id="2070801"/>
    <lineage>
        <taxon>Eukaryota</taxon>
        <taxon>Fungi</taxon>
        <taxon>Dikarya</taxon>
        <taxon>Ascomycota</taxon>
        <taxon>Pezizomycotina</taxon>
        <taxon>Eurotiomycetes</taxon>
        <taxon>Eurotiomycetidae</taxon>
        <taxon>Onygenales</taxon>
        <taxon>Nannizziopsiaceae</taxon>
        <taxon>Emydomyces</taxon>
    </lineage>
</organism>
<evidence type="ECO:0000256" key="7">
    <source>
        <dbReference type="RuleBase" id="RU000682"/>
    </source>
</evidence>
<comment type="subcellular location">
    <subcellularLocation>
        <location evidence="1 6 7">Nucleus</location>
    </subcellularLocation>
</comment>
<gene>
    <name evidence="10" type="ORF">PRK78_007132</name>
</gene>
<dbReference type="SMART" id="SM00389">
    <property type="entry name" value="HOX"/>
    <property type="match status" value="1"/>
</dbReference>
<dbReference type="InterPro" id="IPR009057">
    <property type="entry name" value="Homeodomain-like_sf"/>
</dbReference>
<sequence length="723" mass="80307">MEYVNNPFPFGDHIVGPFDPPLGYGVSSSFAQCNPPADPYFIAYPSNELSAYPGFYSHAGPFEDYDEYVENLSRPRLTKEQVETLEAQFQAHPKPNSNVKRQLAVQTNLTLPRVANWFQNRRAKAKQQKRQEEYEKMQAMKTSVKKKDEDCSSSVDSDLSSSRKNEKQNEETTPKPAQEQVVLMQQSDTPYPMPFETQSNASHSIPKADVTSSPHHDFDSRVKAVVDKTKMTRKLVEDDGFQVQQVDKLLENNNNDLPTVPESAPPTWELSTYPNHAFNTKTIGTRHRPSSEALIAFDSPELWSRESSIIEQPLLRVSYSTCDARSPLPDSSLYSNIQPFLPTEASNFGAPGMSLQRREPCSSEQMEFPNLSNHHEIMSAAEQPPEKGFQDPQIAPQINKTFPRHRDKKPDLAARRKRPRPAAIGIGGPSRSLIGPSSMSPTTRAPTWGISHSLRHAKSSQNLGSGLSPRYAGVRKISAPLRSPLGIAASSELTEASCSNADFTVPPLVTTSMAPPTPLTPDDLQYLLPPTPNDAHYCLSPTDEMQFSRLFPASHSLDGHSPPRTPHHPDTLSQLQYHSSRPQIAPSAISTAYETYSLPATHGSILTGLWAEGSLVPGSISVPEVHMSKPTHISPITQHNHLGRTNIAAEESWSSFSPPQHHMKRSDSPLSQNTSAPLAREITAEFMIEEFPNQQEAHRLAAQQLSSEKPKSYMFTNRTPNDF</sequence>
<feature type="compositionally biased region" description="Basic and acidic residues" evidence="8">
    <location>
        <begin position="129"/>
        <end position="138"/>
    </location>
</feature>
<feature type="domain" description="Homeobox" evidence="9">
    <location>
        <begin position="68"/>
        <end position="128"/>
    </location>
</feature>
<dbReference type="Proteomes" id="UP001219355">
    <property type="component" value="Chromosome 5"/>
</dbReference>
<evidence type="ECO:0000313" key="10">
    <source>
        <dbReference type="EMBL" id="WEW61641.1"/>
    </source>
</evidence>
<comment type="similarity">
    <text evidence="2">Belongs to the engrailed homeobox family.</text>
</comment>
<evidence type="ECO:0000256" key="4">
    <source>
        <dbReference type="ARBA" id="ARBA00023155"/>
    </source>
</evidence>
<evidence type="ECO:0000313" key="11">
    <source>
        <dbReference type="Proteomes" id="UP001219355"/>
    </source>
</evidence>
<keyword evidence="5 6" id="KW-0539">Nucleus</keyword>
<dbReference type="AlphaFoldDB" id="A0AAF0DQU8"/>
<dbReference type="GO" id="GO:0003677">
    <property type="term" value="F:DNA binding"/>
    <property type="evidence" value="ECO:0007669"/>
    <property type="project" value="UniProtKB-UniRule"/>
</dbReference>
<dbReference type="GO" id="GO:0016586">
    <property type="term" value="C:RSC-type complex"/>
    <property type="evidence" value="ECO:0007669"/>
    <property type="project" value="TreeGrafter"/>
</dbReference>
<feature type="region of interest" description="Disordered" evidence="8">
    <location>
        <begin position="703"/>
        <end position="723"/>
    </location>
</feature>
<feature type="region of interest" description="Disordered" evidence="8">
    <location>
        <begin position="553"/>
        <end position="573"/>
    </location>
</feature>
<evidence type="ECO:0000256" key="2">
    <source>
        <dbReference type="ARBA" id="ARBA00010896"/>
    </source>
</evidence>
<keyword evidence="11" id="KW-1185">Reference proteome</keyword>